<evidence type="ECO:0000256" key="5">
    <source>
        <dbReference type="ARBA" id="ARBA00022989"/>
    </source>
</evidence>
<feature type="transmembrane region" description="Helical" evidence="10">
    <location>
        <begin position="508"/>
        <end position="527"/>
    </location>
</feature>
<dbReference type="GeneID" id="68612490"/>
<dbReference type="Proteomes" id="UP001501729">
    <property type="component" value="Unassembled WGS sequence"/>
</dbReference>
<keyword evidence="4 10" id="KW-0812">Transmembrane</keyword>
<evidence type="ECO:0000256" key="7">
    <source>
        <dbReference type="ARBA" id="ARBA00023136"/>
    </source>
</evidence>
<feature type="transmembrane region" description="Helical" evidence="10">
    <location>
        <begin position="667"/>
        <end position="689"/>
    </location>
</feature>
<dbReference type="Pfam" id="PF01496">
    <property type="entry name" value="V_ATPase_I"/>
    <property type="match status" value="1"/>
</dbReference>
<dbReference type="GO" id="GO:0016471">
    <property type="term" value="C:vacuolar proton-transporting V-type ATPase complex"/>
    <property type="evidence" value="ECO:0007669"/>
    <property type="project" value="TreeGrafter"/>
</dbReference>
<dbReference type="GO" id="GO:0046961">
    <property type="term" value="F:proton-transporting ATPase activity, rotational mechanism"/>
    <property type="evidence" value="ECO:0007669"/>
    <property type="project" value="InterPro"/>
</dbReference>
<feature type="coiled-coil region" evidence="11">
    <location>
        <begin position="216"/>
        <end position="243"/>
    </location>
</feature>
<comment type="caution">
    <text evidence="12">The sequence shown here is derived from an EMBL/GenBank/DDBJ whole genome shotgun (WGS) entry which is preliminary data.</text>
</comment>
<dbReference type="GO" id="GO:0033179">
    <property type="term" value="C:proton-transporting V-type ATPase, V0 domain"/>
    <property type="evidence" value="ECO:0007669"/>
    <property type="project" value="InterPro"/>
</dbReference>
<evidence type="ECO:0000256" key="10">
    <source>
        <dbReference type="RuleBase" id="RU361189"/>
    </source>
</evidence>
<feature type="transmembrane region" description="Helical" evidence="10">
    <location>
        <begin position="603"/>
        <end position="626"/>
    </location>
</feature>
<gene>
    <name evidence="12" type="ORF">GCM10025751_18960</name>
</gene>
<accession>A0AAV3UGC2</accession>
<dbReference type="Gene3D" id="3.30.70.2170">
    <property type="match status" value="1"/>
</dbReference>
<keyword evidence="6 10" id="KW-0406">Ion transport</keyword>
<evidence type="ECO:0000256" key="11">
    <source>
        <dbReference type="SAM" id="Coils"/>
    </source>
</evidence>
<name>A0AAV3UGC2_9EURY</name>
<feature type="coiled-coil region" evidence="11">
    <location>
        <begin position="92"/>
        <end position="119"/>
    </location>
</feature>
<evidence type="ECO:0000256" key="3">
    <source>
        <dbReference type="ARBA" id="ARBA00022448"/>
    </source>
</evidence>
<feature type="transmembrane region" description="Helical" evidence="10">
    <location>
        <begin position="464"/>
        <end position="488"/>
    </location>
</feature>
<comment type="similarity">
    <text evidence="2 10">Belongs to the V-ATPase 116 kDa subunit family.</text>
</comment>
<proteinExistence type="inferred from homology"/>
<keyword evidence="7 10" id="KW-0472">Membrane</keyword>
<dbReference type="Gene3D" id="3.30.70.2750">
    <property type="match status" value="1"/>
</dbReference>
<dbReference type="Gene3D" id="1.20.1460.20">
    <property type="match status" value="1"/>
</dbReference>
<comment type="function">
    <text evidence="8">Component of the A-type ATP synthase that produces ATP from ADP in the presence of a proton gradient across the membrane.</text>
</comment>
<reference evidence="12 13" key="1">
    <citation type="journal article" date="2019" name="Int. J. Syst. Evol. Microbiol.">
        <title>The Global Catalogue of Microorganisms (GCM) 10K type strain sequencing project: providing services to taxonomists for standard genome sequencing and annotation.</title>
        <authorList>
            <consortium name="The Broad Institute Genomics Platform"/>
            <consortium name="The Broad Institute Genome Sequencing Center for Infectious Disease"/>
            <person name="Wu L."/>
            <person name="Ma J."/>
        </authorList>
    </citation>
    <scope>NUCLEOTIDE SEQUENCE [LARGE SCALE GENOMIC DNA]</scope>
    <source>
        <strain evidence="12 13">JCM 17504</strain>
    </source>
</reference>
<dbReference type="InterPro" id="IPR002490">
    <property type="entry name" value="V-ATPase_116kDa_su"/>
</dbReference>
<comment type="subcellular location">
    <subcellularLocation>
        <location evidence="1">Membrane</location>
        <topology evidence="1">Multi-pass membrane protein</topology>
    </subcellularLocation>
</comment>
<dbReference type="RefSeq" id="WP_227776651.1">
    <property type="nucleotide sequence ID" value="NZ_BAABKX010000001.1"/>
</dbReference>
<keyword evidence="11" id="KW-0175">Coiled coil</keyword>
<evidence type="ECO:0000313" key="12">
    <source>
        <dbReference type="EMBL" id="GAA5047861.1"/>
    </source>
</evidence>
<evidence type="ECO:0000256" key="8">
    <source>
        <dbReference type="ARBA" id="ARBA00059506"/>
    </source>
</evidence>
<keyword evidence="5 10" id="KW-1133">Transmembrane helix</keyword>
<dbReference type="PANTHER" id="PTHR11629:SF63">
    <property type="entry name" value="V-TYPE PROTON ATPASE SUBUNIT A"/>
    <property type="match status" value="1"/>
</dbReference>
<dbReference type="AlphaFoldDB" id="A0AAV3UGC2"/>
<dbReference type="EMBL" id="BAABKX010000001">
    <property type="protein sequence ID" value="GAA5047861.1"/>
    <property type="molecule type" value="Genomic_DNA"/>
</dbReference>
<evidence type="ECO:0000256" key="4">
    <source>
        <dbReference type="ARBA" id="ARBA00022692"/>
    </source>
</evidence>
<keyword evidence="13" id="KW-1185">Reference proteome</keyword>
<feature type="transmembrane region" description="Helical" evidence="10">
    <location>
        <begin position="419"/>
        <end position="444"/>
    </location>
</feature>
<keyword evidence="3 10" id="KW-0813">Transport</keyword>
<sequence>MLRPEQMSKVSVTGSRDVMPEVIETIHELNLVHLSNYDGSWEGFEPGNPTEGAEEVSDKLVTIRSIESILDVQDEDAGPQRIVTDDALDDELEEIRTKVNTLDDRQAELQNELRAVEDRIDSMEPLAELGIDLDLLSGYDSLQVAVGEGDTEEIERTLRDADDIQEFELFTGGRTVAIFAYPTDDADEDALDDALVGVDFASLDVPDASGSPEEYVSELRHERQKLESKLDGVENELHDVKLDAAGFLLAAEEKLSIEVQKAEAPLQFATTENAFIAEGWIPTEKYNKLASDLNATVGDHAEVDEIERASYESHGDHHAPLEKAEETGIATDGGHAVSNDNPPVIQNNPGSVKPFEVLVETINRPKYSEFDPTVALFLTFPLFFGFMIGDLGYGLLYLAIGYAIYAKFDSAAVKSLGGIAMWAGGFTALFGVLYGEIFGLHILGDVVFGDAGPPIKKGLQPVNSYYATGWLVLSLLAGIVHLTIGWTFDFIENLNHGFKDAMTESGSWIIMMFGLWAWIFAGAGGSAPDLLYGSGSVFNGNPFSFGFSGLPSFDLFTIPVLGFPFSLWLGVFFIGLVLLVVGEPIEAVEFLNVLVNVLSYTRLAAVLLAKAAMAFVVNMLFFGVYVTGHEGHEAWHFGIGHMPHVNEMSHGHEVTSIMFPGLVHSGIAGVVGGLLVLVLGHLLVLALGVTSAGLQAVRLEYVEFFGKFYEGGGEKYEPFGYERTHTTQD</sequence>
<evidence type="ECO:0000256" key="9">
    <source>
        <dbReference type="ARBA" id="ARBA00068671"/>
    </source>
</evidence>
<dbReference type="GO" id="GO:0051117">
    <property type="term" value="F:ATPase binding"/>
    <property type="evidence" value="ECO:0007669"/>
    <property type="project" value="TreeGrafter"/>
</dbReference>
<feature type="transmembrane region" description="Helical" evidence="10">
    <location>
        <begin position="374"/>
        <end position="398"/>
    </location>
</feature>
<dbReference type="GO" id="GO:0007035">
    <property type="term" value="P:vacuolar acidification"/>
    <property type="evidence" value="ECO:0007669"/>
    <property type="project" value="TreeGrafter"/>
</dbReference>
<evidence type="ECO:0000256" key="2">
    <source>
        <dbReference type="ARBA" id="ARBA00009904"/>
    </source>
</evidence>
<evidence type="ECO:0000256" key="1">
    <source>
        <dbReference type="ARBA" id="ARBA00004141"/>
    </source>
</evidence>
<evidence type="ECO:0000256" key="6">
    <source>
        <dbReference type="ARBA" id="ARBA00023065"/>
    </source>
</evidence>
<feature type="transmembrane region" description="Helical" evidence="10">
    <location>
        <begin position="556"/>
        <end position="582"/>
    </location>
</feature>
<protein>
    <recommendedName>
        <fullName evidence="9 10">A-type ATP synthase subunit I</fullName>
    </recommendedName>
</protein>
<evidence type="ECO:0000313" key="13">
    <source>
        <dbReference type="Proteomes" id="UP001501729"/>
    </source>
</evidence>
<dbReference type="PANTHER" id="PTHR11629">
    <property type="entry name" value="VACUOLAR PROTON ATPASES"/>
    <property type="match status" value="1"/>
</dbReference>
<organism evidence="12 13">
    <name type="scientific">Haladaptatus pallidirubidus</name>
    <dbReference type="NCBI Taxonomy" id="1008152"/>
    <lineage>
        <taxon>Archaea</taxon>
        <taxon>Methanobacteriati</taxon>
        <taxon>Methanobacteriota</taxon>
        <taxon>Stenosarchaea group</taxon>
        <taxon>Halobacteria</taxon>
        <taxon>Halobacteriales</taxon>
        <taxon>Haladaptataceae</taxon>
        <taxon>Haladaptatus</taxon>
    </lineage>
</organism>